<name>A0A061BEK1_RHOTO</name>
<evidence type="ECO:0000313" key="2">
    <source>
        <dbReference type="EMBL" id="CDR48368.1"/>
    </source>
</evidence>
<organism evidence="2">
    <name type="scientific">Rhodotorula toruloides</name>
    <name type="common">Yeast</name>
    <name type="synonym">Rhodosporidium toruloides</name>
    <dbReference type="NCBI Taxonomy" id="5286"/>
    <lineage>
        <taxon>Eukaryota</taxon>
        <taxon>Fungi</taxon>
        <taxon>Dikarya</taxon>
        <taxon>Basidiomycota</taxon>
        <taxon>Pucciniomycotina</taxon>
        <taxon>Microbotryomycetes</taxon>
        <taxon>Sporidiobolales</taxon>
        <taxon>Sporidiobolaceae</taxon>
        <taxon>Rhodotorula</taxon>
    </lineage>
</organism>
<dbReference type="SUPFAM" id="SSF81383">
    <property type="entry name" value="F-box domain"/>
    <property type="match status" value="1"/>
</dbReference>
<feature type="domain" description="F-box" evidence="1">
    <location>
        <begin position="27"/>
        <end position="76"/>
    </location>
</feature>
<gene>
    <name evidence="2" type="ORF">RHTO0S_17e02146g</name>
</gene>
<evidence type="ECO:0000259" key="1">
    <source>
        <dbReference type="PROSITE" id="PS50181"/>
    </source>
</evidence>
<dbReference type="InterPro" id="IPR036047">
    <property type="entry name" value="F-box-like_dom_sf"/>
</dbReference>
<dbReference type="SMART" id="SM00256">
    <property type="entry name" value="FBOX"/>
    <property type="match status" value="1"/>
</dbReference>
<protein>
    <submittedName>
        <fullName evidence="2">RHTO0S17e02146g1_1</fullName>
    </submittedName>
</protein>
<dbReference type="PROSITE" id="PS50181">
    <property type="entry name" value="FBOX"/>
    <property type="match status" value="1"/>
</dbReference>
<dbReference type="AlphaFoldDB" id="A0A061BEK1"/>
<sequence length="233" mass="26509">MQTSRQPGMPFYSSSVPESIRRAPPTPSLLLRLPLRLWIRILLLLDYKTLMNVRRVCKRLKTALKASAFDLLLFRLPPPLPLRKIRTYQLHPMLQAVDCATVTHDKARIRTSGGGYLNGYRYPASNEFASSPACVRMVVYLNEARVGIIENERGVTVKEVLLACSRYWRKPVSSNLAAKTRREQCLPQRGKRSHVTKIVTLGKYCKFEGWKEPSGMSDGTVFLASHWFGSWGD</sequence>
<dbReference type="EMBL" id="LK052952">
    <property type="protein sequence ID" value="CDR48368.1"/>
    <property type="molecule type" value="Genomic_DNA"/>
</dbReference>
<accession>A0A061BEK1</accession>
<dbReference type="Pfam" id="PF00646">
    <property type="entry name" value="F-box"/>
    <property type="match status" value="1"/>
</dbReference>
<dbReference type="OrthoDB" id="10354957at2759"/>
<dbReference type="InterPro" id="IPR001810">
    <property type="entry name" value="F-box_dom"/>
</dbReference>
<reference evidence="2" key="1">
    <citation type="journal article" date="2014" name="Genome Announc.">
        <title>Draft genome sequence of Rhodosporidium toruloides CECT1137, an oleaginous yeast of biotechnological interest.</title>
        <authorList>
            <person name="Morin N."/>
            <person name="Calcas X."/>
            <person name="Devillers H."/>
            <person name="Durrens P."/>
            <person name="Sherman D.J."/>
            <person name="Nicaud J.-M."/>
            <person name="Neuveglise C."/>
        </authorList>
    </citation>
    <scope>NUCLEOTIDE SEQUENCE</scope>
    <source>
        <strain evidence="2">CECT1137</strain>
    </source>
</reference>
<proteinExistence type="predicted"/>